<dbReference type="KEGG" id="ehx:EMIHUDRAFT_367312"/>
<dbReference type="KEGG" id="ehx:EMIHUDRAFT_364346"/>
<dbReference type="Gene3D" id="3.40.30.10">
    <property type="entry name" value="Glutaredoxin"/>
    <property type="match status" value="1"/>
</dbReference>
<dbReference type="GeneID" id="17278012"/>
<organism evidence="1 2">
    <name type="scientific">Emiliania huxleyi (strain CCMP1516)</name>
    <dbReference type="NCBI Taxonomy" id="280463"/>
    <lineage>
        <taxon>Eukaryota</taxon>
        <taxon>Haptista</taxon>
        <taxon>Haptophyta</taxon>
        <taxon>Prymnesiophyceae</taxon>
        <taxon>Isochrysidales</taxon>
        <taxon>Noelaerhabdaceae</taxon>
        <taxon>Emiliania</taxon>
    </lineage>
</organism>
<dbReference type="HOGENOM" id="CLU_103502_1_0_1"/>
<reference evidence="2" key="1">
    <citation type="journal article" date="2013" name="Nature">
        <title>Pan genome of the phytoplankton Emiliania underpins its global distribution.</title>
        <authorList>
            <person name="Read B.A."/>
            <person name="Kegel J."/>
            <person name="Klute M.J."/>
            <person name="Kuo A."/>
            <person name="Lefebvre S.C."/>
            <person name="Maumus F."/>
            <person name="Mayer C."/>
            <person name="Miller J."/>
            <person name="Monier A."/>
            <person name="Salamov A."/>
            <person name="Young J."/>
            <person name="Aguilar M."/>
            <person name="Claverie J.M."/>
            <person name="Frickenhaus S."/>
            <person name="Gonzalez K."/>
            <person name="Herman E.K."/>
            <person name="Lin Y.C."/>
            <person name="Napier J."/>
            <person name="Ogata H."/>
            <person name="Sarno A.F."/>
            <person name="Shmutz J."/>
            <person name="Schroeder D."/>
            <person name="de Vargas C."/>
            <person name="Verret F."/>
            <person name="von Dassow P."/>
            <person name="Valentin K."/>
            <person name="Van de Peer Y."/>
            <person name="Wheeler G."/>
            <person name="Dacks J.B."/>
            <person name="Delwiche C.F."/>
            <person name="Dyhrman S.T."/>
            <person name="Glockner G."/>
            <person name="John U."/>
            <person name="Richards T."/>
            <person name="Worden A.Z."/>
            <person name="Zhang X."/>
            <person name="Grigoriev I.V."/>
            <person name="Allen A.E."/>
            <person name="Bidle K."/>
            <person name="Borodovsky M."/>
            <person name="Bowler C."/>
            <person name="Brownlee C."/>
            <person name="Cock J.M."/>
            <person name="Elias M."/>
            <person name="Gladyshev V.N."/>
            <person name="Groth M."/>
            <person name="Guda C."/>
            <person name="Hadaegh A."/>
            <person name="Iglesias-Rodriguez M.D."/>
            <person name="Jenkins J."/>
            <person name="Jones B.M."/>
            <person name="Lawson T."/>
            <person name="Leese F."/>
            <person name="Lindquist E."/>
            <person name="Lobanov A."/>
            <person name="Lomsadze A."/>
            <person name="Malik S.B."/>
            <person name="Marsh M.E."/>
            <person name="Mackinder L."/>
            <person name="Mock T."/>
            <person name="Mueller-Roeber B."/>
            <person name="Pagarete A."/>
            <person name="Parker M."/>
            <person name="Probert I."/>
            <person name="Quesneville H."/>
            <person name="Raines C."/>
            <person name="Rensing S.A."/>
            <person name="Riano-Pachon D.M."/>
            <person name="Richier S."/>
            <person name="Rokitta S."/>
            <person name="Shiraiwa Y."/>
            <person name="Soanes D.M."/>
            <person name="van der Giezen M."/>
            <person name="Wahlund T.M."/>
            <person name="Williams B."/>
            <person name="Wilson W."/>
            <person name="Wolfe G."/>
            <person name="Wurch L.L."/>
        </authorList>
    </citation>
    <scope>NUCLEOTIDE SEQUENCE</scope>
</reference>
<dbReference type="GO" id="GO:0004800">
    <property type="term" value="F:thyroxine 5'-deiodinase activity"/>
    <property type="evidence" value="ECO:0007669"/>
    <property type="project" value="InterPro"/>
</dbReference>
<dbReference type="GeneID" id="17271067"/>
<evidence type="ECO:0008006" key="3">
    <source>
        <dbReference type="Google" id="ProtNLM"/>
    </source>
</evidence>
<dbReference type="RefSeq" id="XP_005777920.1">
    <property type="nucleotide sequence ID" value="XM_005777863.1"/>
</dbReference>
<dbReference type="EnsemblProtists" id="EOD25491">
    <property type="protein sequence ID" value="EOD25491"/>
    <property type="gene ID" value="EMIHUDRAFT_367312"/>
</dbReference>
<evidence type="ECO:0000313" key="1">
    <source>
        <dbReference type="EnsemblProtists" id="EOD25491"/>
    </source>
</evidence>
<reference evidence="1" key="2">
    <citation type="submission" date="2024-10" db="UniProtKB">
        <authorList>
            <consortium name="EnsemblProtists"/>
        </authorList>
    </citation>
    <scope>IDENTIFICATION</scope>
</reference>
<proteinExistence type="predicted"/>
<dbReference type="Proteomes" id="UP000013827">
    <property type="component" value="Unassembled WGS sequence"/>
</dbReference>
<dbReference type="PaxDb" id="2903-EOD25491"/>
<dbReference type="Pfam" id="PF00837">
    <property type="entry name" value="T4_deiodinase"/>
    <property type="match status" value="1"/>
</dbReference>
<evidence type="ECO:0000313" key="2">
    <source>
        <dbReference type="Proteomes" id="UP000013827"/>
    </source>
</evidence>
<accession>A0A0D3JPQ6</accession>
<dbReference type="EnsemblProtists" id="EOD32739">
    <property type="protein sequence ID" value="EOD32739"/>
    <property type="gene ID" value="EMIHUDRAFT_364346"/>
</dbReference>
<keyword evidence="2" id="KW-1185">Reference proteome</keyword>
<protein>
    <recommendedName>
        <fullName evidence="3">Iodothyronine deiodinase</fullName>
    </recommendedName>
</protein>
<dbReference type="PANTHER" id="PTHR11781">
    <property type="entry name" value="IODOTHYRONINE DEIODINASE"/>
    <property type="match status" value="1"/>
</dbReference>
<dbReference type="InterPro" id="IPR000643">
    <property type="entry name" value="Iodothyronine_deiodinase"/>
</dbReference>
<dbReference type="RefSeq" id="XP_005785168.1">
    <property type="nucleotide sequence ID" value="XM_005785111.1"/>
</dbReference>
<sequence>MRPYLDAGSLSLFLVYIREAHPEGGWAIPAADGICYRQPKTLASRLAVAAKFAEHQAEWCAGVPMLVDDPTTNALDIAYEAPPERLVVLDEQLNVVFFSGQGPFQYSVPKLAAFVKAQLGE</sequence>
<dbReference type="PANTHER" id="PTHR11781:SF22">
    <property type="entry name" value="TYPE I IODOTHYRONINE DEIODINASE"/>
    <property type="match status" value="1"/>
</dbReference>
<name>A0A0D3JPQ6_EMIH1</name>
<dbReference type="AlphaFoldDB" id="A0A0D3JPQ6"/>